<feature type="region of interest" description="Disordered" evidence="9">
    <location>
        <begin position="149"/>
        <end position="170"/>
    </location>
</feature>
<feature type="compositionally biased region" description="Low complexity" evidence="9">
    <location>
        <begin position="250"/>
        <end position="266"/>
    </location>
</feature>
<evidence type="ECO:0000256" key="5">
    <source>
        <dbReference type="ARBA" id="ARBA00022723"/>
    </source>
</evidence>
<evidence type="ECO:0000256" key="2">
    <source>
        <dbReference type="ARBA" id="ARBA00004906"/>
    </source>
</evidence>
<keyword evidence="4" id="KW-0808">Transferase</keyword>
<sequence length="833" mass="92477">MDSRSRRLPFCLSSSRSSYTSSPAVSSSSLGSSRLYSRETVLNNDRFPRASSPYKAELDKQNSRLLSSSRDYSSSDSRSTSWKLPSLTPSSRSYDRPWAESSLSSRSKLTDSEGRLGMRSGLLNASDDGDSKRAKLSYSNRGLYSRMASTSVTGSTYSSNGLSSGRGTDEKRNDLLDSSWSSCRLLSRSSSSSSKPLLSRREQETNTEPSLSGLGERRVRTPGLVSSLCQTDRVTSTYAQGARPKETTYSPSYSSSSSFSSATRESSLNRHLSSPTTHRTSPLVRDYSSRTTSRFLNGSSTLHSSQEQTRNPDSSSDISSSYSTHTPWYTTPLKRPDATLPPRPAPEGGESEGRRSTRRLLSRLFSRRSSQDSSGSSSVRSLDDESPSTGGESVDSDEGARMSAVDPDTVASETTLGSHRNHRADLTPIQENNSDGYHSGLPRQARMASWREPGVSSSNSNSSGGGSSSSWLSSSLRGRCPPLLSRLRRHARDESTHSAAGLEEGYSRPQHLLRRWDNLEHKASQDDDDDDDDDDEEEDEEEEDEEEEEEGAVGLEAFGAGRACRLEDETLTDLEDASIEFSPRRRVGVYENISVSRGPLGGVESQLDCQKEKTISSRDQEKLRKIKERLLLEDSDEEEGDLCRICQMGEESSSNPLIQPCRCTGSLQYVHQDCIKRWLHSKIGSGTNLEAITTCELCKEKLRLNIDNFDIQELYRTHVQSEYDEFISSGLYLVVLLHFCEQRFSDVLGAVDAAGFPMGKVTRRCKTADRLLSFRTWTTISKMGIKYVKMVQWGFKKKKREKSGSDDLKSQGYSMPYGSSPSFRTCFDIVMFI</sequence>
<feature type="compositionally biased region" description="Low complexity" evidence="9">
    <location>
        <begin position="12"/>
        <end position="35"/>
    </location>
</feature>
<dbReference type="PANTHER" id="PTHR14471">
    <property type="entry name" value="MARCH7/10 E3 UBIQUITIN PROTEIN LIGASE FAMILY MEMBER"/>
    <property type="match status" value="1"/>
</dbReference>
<reference evidence="11" key="1">
    <citation type="submission" date="2023-09" db="UniProtKB">
        <authorList>
            <consortium name="Ensembl"/>
        </authorList>
    </citation>
    <scope>IDENTIFICATION</scope>
</reference>
<evidence type="ECO:0000256" key="8">
    <source>
        <dbReference type="ARBA" id="ARBA00022833"/>
    </source>
</evidence>
<dbReference type="GeneTree" id="ENSGT00530000063836"/>
<accession>A0A3B4ZY26</accession>
<dbReference type="GO" id="GO:0061630">
    <property type="term" value="F:ubiquitin protein ligase activity"/>
    <property type="evidence" value="ECO:0007669"/>
    <property type="project" value="UniProtKB-EC"/>
</dbReference>
<dbReference type="SUPFAM" id="SSF57850">
    <property type="entry name" value="RING/U-box"/>
    <property type="match status" value="1"/>
</dbReference>
<feature type="compositionally biased region" description="Polar residues" evidence="9">
    <location>
        <begin position="289"/>
        <end position="312"/>
    </location>
</feature>
<feature type="compositionally biased region" description="Low complexity" evidence="9">
    <location>
        <begin position="456"/>
        <end position="476"/>
    </location>
</feature>
<comment type="catalytic activity">
    <reaction evidence="1">
        <text>S-ubiquitinyl-[E2 ubiquitin-conjugating enzyme]-L-cysteine + [acceptor protein]-L-lysine = [E2 ubiquitin-conjugating enzyme]-L-cysteine + N(6)-ubiquitinyl-[acceptor protein]-L-lysine.</text>
        <dbReference type="EC" id="2.3.2.27"/>
    </reaction>
</comment>
<dbReference type="EC" id="2.3.2.27" evidence="3"/>
<dbReference type="PANTHER" id="PTHR14471:SF1">
    <property type="entry name" value="E3 UBIQUITIN-PROTEIN LIGASE MARCHF7"/>
    <property type="match status" value="1"/>
</dbReference>
<evidence type="ECO:0000256" key="9">
    <source>
        <dbReference type="SAM" id="MobiDB-lite"/>
    </source>
</evidence>
<dbReference type="Pfam" id="PF12906">
    <property type="entry name" value="RINGv"/>
    <property type="match status" value="1"/>
</dbReference>
<evidence type="ECO:0000256" key="1">
    <source>
        <dbReference type="ARBA" id="ARBA00000900"/>
    </source>
</evidence>
<dbReference type="SMART" id="SM00744">
    <property type="entry name" value="RINGv"/>
    <property type="match status" value="1"/>
</dbReference>
<dbReference type="InterPro" id="IPR011016">
    <property type="entry name" value="Znf_RING-CH"/>
</dbReference>
<feature type="domain" description="RING-CH-type" evidence="10">
    <location>
        <begin position="635"/>
        <end position="705"/>
    </location>
</feature>
<evidence type="ECO:0000256" key="7">
    <source>
        <dbReference type="ARBA" id="ARBA00022786"/>
    </source>
</evidence>
<dbReference type="CDD" id="cd16812">
    <property type="entry name" value="RING_CH-C4HC3_MARCH7"/>
    <property type="match status" value="1"/>
</dbReference>
<feature type="compositionally biased region" description="Polar residues" evidence="9">
    <location>
        <begin position="269"/>
        <end position="280"/>
    </location>
</feature>
<dbReference type="PROSITE" id="PS51292">
    <property type="entry name" value="ZF_RING_CH"/>
    <property type="match status" value="1"/>
</dbReference>
<feature type="compositionally biased region" description="Low complexity" evidence="9">
    <location>
        <begin position="362"/>
        <end position="380"/>
    </location>
</feature>
<dbReference type="Gene3D" id="3.30.40.10">
    <property type="entry name" value="Zinc/RING finger domain, C3HC4 (zinc finger)"/>
    <property type="match status" value="1"/>
</dbReference>
<feature type="compositionally biased region" description="Acidic residues" evidence="9">
    <location>
        <begin position="526"/>
        <end position="551"/>
    </location>
</feature>
<dbReference type="AlphaFoldDB" id="A0A3B4ZY26"/>
<evidence type="ECO:0000259" key="10">
    <source>
        <dbReference type="PROSITE" id="PS51292"/>
    </source>
</evidence>
<keyword evidence="6" id="KW-0863">Zinc-finger</keyword>
<proteinExistence type="predicted"/>
<feature type="compositionally biased region" description="Polar residues" evidence="9">
    <location>
        <begin position="149"/>
        <end position="166"/>
    </location>
</feature>
<dbReference type="Ensembl" id="ENSSPAT00000006723.1">
    <property type="protein sequence ID" value="ENSSPAP00000006587.1"/>
    <property type="gene ID" value="ENSSPAG00000005065.1"/>
</dbReference>
<feature type="compositionally biased region" description="Polar residues" evidence="9">
    <location>
        <begin position="227"/>
        <end position="239"/>
    </location>
</feature>
<dbReference type="InterPro" id="IPR052297">
    <property type="entry name" value="RING-CH-type_E3_ubiq-ligase"/>
</dbReference>
<keyword evidence="5" id="KW-0479">Metal-binding</keyword>
<evidence type="ECO:0000256" key="6">
    <source>
        <dbReference type="ARBA" id="ARBA00022771"/>
    </source>
</evidence>
<protein>
    <recommendedName>
        <fullName evidence="3">RING-type E3 ubiquitin transferase</fullName>
        <ecNumber evidence="3">2.3.2.27</ecNumber>
    </recommendedName>
</protein>
<evidence type="ECO:0000256" key="4">
    <source>
        <dbReference type="ARBA" id="ARBA00022679"/>
    </source>
</evidence>
<dbReference type="InterPro" id="IPR013083">
    <property type="entry name" value="Znf_RING/FYVE/PHD"/>
</dbReference>
<dbReference type="GO" id="GO:0008270">
    <property type="term" value="F:zinc ion binding"/>
    <property type="evidence" value="ECO:0007669"/>
    <property type="project" value="UniProtKB-KW"/>
</dbReference>
<feature type="region of interest" description="Disordered" evidence="9">
    <location>
        <begin position="520"/>
        <end position="559"/>
    </location>
</feature>
<dbReference type="STRING" id="144197.ENSSPAP00000006587"/>
<evidence type="ECO:0000256" key="3">
    <source>
        <dbReference type="ARBA" id="ARBA00012483"/>
    </source>
</evidence>
<feature type="region of interest" description="Disordered" evidence="9">
    <location>
        <begin position="186"/>
        <end position="476"/>
    </location>
</feature>
<name>A0A3B4ZY26_9TELE</name>
<organism evidence="11">
    <name type="scientific">Stegastes partitus</name>
    <name type="common">bicolor damselfish</name>
    <dbReference type="NCBI Taxonomy" id="144197"/>
    <lineage>
        <taxon>Eukaryota</taxon>
        <taxon>Metazoa</taxon>
        <taxon>Chordata</taxon>
        <taxon>Craniata</taxon>
        <taxon>Vertebrata</taxon>
        <taxon>Euteleostomi</taxon>
        <taxon>Actinopterygii</taxon>
        <taxon>Neopterygii</taxon>
        <taxon>Teleostei</taxon>
        <taxon>Neoteleostei</taxon>
        <taxon>Acanthomorphata</taxon>
        <taxon>Ovalentaria</taxon>
        <taxon>Pomacentridae</taxon>
        <taxon>Stegastes</taxon>
    </lineage>
</organism>
<evidence type="ECO:0000313" key="11">
    <source>
        <dbReference type="Ensembl" id="ENSSPAP00000006587.1"/>
    </source>
</evidence>
<keyword evidence="8" id="KW-0862">Zinc</keyword>
<feature type="compositionally biased region" description="Low complexity" evidence="9">
    <location>
        <begin position="313"/>
        <end position="323"/>
    </location>
</feature>
<comment type="pathway">
    <text evidence="2">Protein modification; protein ubiquitination.</text>
</comment>
<feature type="compositionally biased region" description="Low complexity" evidence="9">
    <location>
        <begin position="186"/>
        <end position="197"/>
    </location>
</feature>
<feature type="region of interest" description="Disordered" evidence="9">
    <location>
        <begin position="1"/>
        <end position="113"/>
    </location>
</feature>
<keyword evidence="7" id="KW-0833">Ubl conjugation pathway</keyword>
<feature type="compositionally biased region" description="Low complexity" evidence="9">
    <location>
        <begin position="63"/>
        <end position="81"/>
    </location>
</feature>